<reference evidence="4" key="1">
    <citation type="submission" date="2019-11" db="EMBL/GenBank/DDBJ databases">
        <title>Escherichia coli 1916D6.</title>
        <authorList>
            <person name="Yao H."/>
            <person name="Du X."/>
            <person name="Yu R."/>
            <person name="Li A."/>
        </authorList>
    </citation>
    <scope>NUCLEOTIDE SEQUENCE [LARGE SCALE GENOMIC DNA]</scope>
    <source>
        <strain evidence="4">19110F47</strain>
    </source>
</reference>
<dbReference type="AlphaFoldDB" id="A0AAP9KI74"/>
<keyword evidence="5" id="KW-1185">Reference proteome</keyword>
<dbReference type="RefSeq" id="WP_111885424.1">
    <property type="nucleotide sequence ID" value="NZ_CP046045.1"/>
</dbReference>
<keyword evidence="1" id="KW-0812">Transmembrane</keyword>
<reference evidence="3 5" key="3">
    <citation type="journal article" date="2020" name="Front. Cell. Infect. Microbiol.">
        <title>Characterization of Three Porcine Acinetobacter towneri Strains Co-Harboring tet(X3) and bla OXA-58.</title>
        <authorList>
            <person name="Ma J."/>
            <person name="Wang J."/>
            <person name="Feng J."/>
            <person name="Liu Y."/>
            <person name="Yang B."/>
            <person name="Li R."/>
            <person name="Bai L."/>
            <person name="He T."/>
            <person name="Wang X."/>
            <person name="Yang Z."/>
        </authorList>
    </citation>
    <scope>NUCLEOTIDE SEQUENCE [LARGE SCALE GENOMIC DNA]</scope>
    <source>
        <strain evidence="3 5">GX5</strain>
    </source>
</reference>
<feature type="transmembrane region" description="Helical" evidence="1">
    <location>
        <begin position="12"/>
        <end position="33"/>
    </location>
</feature>
<keyword evidence="1" id="KW-0472">Membrane</keyword>
<evidence type="ECO:0000313" key="4">
    <source>
        <dbReference type="Proteomes" id="UP000405075"/>
    </source>
</evidence>
<feature type="transmembrane region" description="Helical" evidence="1">
    <location>
        <begin position="45"/>
        <end position="63"/>
    </location>
</feature>
<feature type="transmembrane region" description="Helical" evidence="1">
    <location>
        <begin position="84"/>
        <end position="102"/>
    </location>
</feature>
<accession>A0AAP9KI74</accession>
<reference evidence="2" key="2">
    <citation type="submission" date="2019-11" db="EMBL/GenBank/DDBJ databases">
        <authorList>
            <person name="Yao H."/>
            <person name="Du X."/>
            <person name="Yu R."/>
            <person name="Li A."/>
        </authorList>
    </citation>
    <scope>NUCLEOTIDE SEQUENCE</scope>
    <source>
        <strain evidence="2">19110F47</strain>
    </source>
</reference>
<sequence>MTSQKITKYYYHEYVICLVFVLSISALIALFFIDFTPTNQVKITAFIVATLIYLAVLIYFYVLHRYGQWIIPRTWTNVQKKPKFYFLLLFPIFVILFLYLNLVVYPPLLHTLVLGTPTVVTLEASAVKKHGKKGSVYYSIETPYDSTGMFRINVDEYEHYKNQNLFIKLSVIEGRFGTYIQDIQSIHGETRANK</sequence>
<name>A0AAP9KI74_9GAMM</name>
<proteinExistence type="predicted"/>
<dbReference type="Proteomes" id="UP000405075">
    <property type="component" value="Chromosome"/>
</dbReference>
<dbReference type="GeneID" id="64221524"/>
<dbReference type="Proteomes" id="UP000663954">
    <property type="component" value="Chromosome"/>
</dbReference>
<dbReference type="EMBL" id="CP046045">
    <property type="protein sequence ID" value="QGM26761.1"/>
    <property type="molecule type" value="Genomic_DNA"/>
</dbReference>
<evidence type="ECO:0000313" key="5">
    <source>
        <dbReference type="Proteomes" id="UP000663954"/>
    </source>
</evidence>
<gene>
    <name evidence="2" type="ORF">GJD93_03195</name>
    <name evidence="3" type="ORF">J4G45_03165</name>
</gene>
<organism evidence="2 4">
    <name type="scientific">Acinetobacter towneri</name>
    <dbReference type="NCBI Taxonomy" id="202956"/>
    <lineage>
        <taxon>Bacteria</taxon>
        <taxon>Pseudomonadati</taxon>
        <taxon>Pseudomonadota</taxon>
        <taxon>Gammaproteobacteria</taxon>
        <taxon>Moraxellales</taxon>
        <taxon>Moraxellaceae</taxon>
        <taxon>Acinetobacter</taxon>
    </lineage>
</organism>
<keyword evidence="1" id="KW-1133">Transmembrane helix</keyword>
<protein>
    <submittedName>
        <fullName evidence="2">Uncharacterized protein</fullName>
    </submittedName>
</protein>
<reference evidence="3" key="4">
    <citation type="submission" date="2021-03" db="EMBL/GenBank/DDBJ databases">
        <authorList>
            <person name="Ma J."/>
        </authorList>
    </citation>
    <scope>NUCLEOTIDE SEQUENCE</scope>
    <source>
        <strain evidence="3">GX5</strain>
    </source>
</reference>
<evidence type="ECO:0000313" key="3">
    <source>
        <dbReference type="EMBL" id="QTD62203.1"/>
    </source>
</evidence>
<dbReference type="EMBL" id="CP071770">
    <property type="protein sequence ID" value="QTD62203.1"/>
    <property type="molecule type" value="Genomic_DNA"/>
</dbReference>
<evidence type="ECO:0000256" key="1">
    <source>
        <dbReference type="SAM" id="Phobius"/>
    </source>
</evidence>
<evidence type="ECO:0000313" key="2">
    <source>
        <dbReference type="EMBL" id="QGM26761.1"/>
    </source>
</evidence>